<dbReference type="AlphaFoldDB" id="A0A671DRZ7"/>
<evidence type="ECO:0000256" key="1">
    <source>
        <dbReference type="ARBA" id="ARBA00007479"/>
    </source>
</evidence>
<name>A0A671DRZ7_RHIFE</name>
<evidence type="ECO:0000256" key="11">
    <source>
        <dbReference type="RuleBase" id="RU368017"/>
    </source>
</evidence>
<keyword evidence="2 11" id="KW-0813">Transport</keyword>
<reference evidence="12" key="5">
    <citation type="submission" date="2025-09" db="UniProtKB">
        <authorList>
            <consortium name="Ensembl"/>
        </authorList>
    </citation>
    <scope>IDENTIFICATION</scope>
</reference>
<organism evidence="12 13">
    <name type="scientific">Rhinolophus ferrumequinum</name>
    <name type="common">Greater horseshoe bat</name>
    <dbReference type="NCBI Taxonomy" id="59479"/>
    <lineage>
        <taxon>Eukaryota</taxon>
        <taxon>Metazoa</taxon>
        <taxon>Chordata</taxon>
        <taxon>Craniata</taxon>
        <taxon>Vertebrata</taxon>
        <taxon>Euteleostomi</taxon>
        <taxon>Mammalia</taxon>
        <taxon>Eutheria</taxon>
        <taxon>Laurasiatheria</taxon>
        <taxon>Chiroptera</taxon>
        <taxon>Yinpterochiroptera</taxon>
        <taxon>Rhinolophoidea</taxon>
        <taxon>Rhinolophidae</taxon>
        <taxon>Rhinolophinae</taxon>
        <taxon>Rhinolophus</taxon>
    </lineage>
</organism>
<dbReference type="PANTHER" id="PTHR12733:SF3">
    <property type="entry name" value="ATP SYNTHASE F(0) COMPLEX SUBUNIT B1, MITOCHONDRIAL"/>
    <property type="match status" value="1"/>
</dbReference>
<comment type="subunit">
    <text evidence="11">F-type ATPases have 2 components, CF(1) - the catalytic core - and CF(0) - the membrane proton channel. CF(1) and CF(0) have multiple subunits.</text>
</comment>
<dbReference type="InterPro" id="IPR013837">
    <property type="entry name" value="ATP_synth_F0_suB"/>
</dbReference>
<keyword evidence="5 11" id="KW-0999">Mitochondrion inner membrane</keyword>
<dbReference type="Ensembl" id="ENSRFET00010002474.1">
    <property type="protein sequence ID" value="ENSRFEP00010002240.1"/>
    <property type="gene ID" value="ENSRFEG00010001631.1"/>
</dbReference>
<comment type="subcellular location">
    <subcellularLocation>
        <location evidence="11">Mitochondrion</location>
    </subcellularLocation>
    <subcellularLocation>
        <location evidence="11">Mitochondrion inner membrane</location>
    </subcellularLocation>
</comment>
<keyword evidence="8 11" id="KW-0472">Membrane</keyword>
<accession>A0A671DRZ7</accession>
<reference evidence="12" key="4">
    <citation type="submission" date="2025-08" db="UniProtKB">
        <authorList>
            <consortium name="Ensembl"/>
        </authorList>
    </citation>
    <scope>IDENTIFICATION</scope>
</reference>
<evidence type="ECO:0000256" key="9">
    <source>
        <dbReference type="ARBA" id="ARBA00055529"/>
    </source>
</evidence>
<protein>
    <recommendedName>
        <fullName evidence="11">ATP synthase subunit b</fullName>
    </recommendedName>
</protein>
<keyword evidence="6 11" id="KW-0406">Ion transport</keyword>
<comment type="function">
    <text evidence="9 11">Subunit b, of the mitochondrial membrane ATP synthase complex (F(1)F(0) ATP synthase or Complex V) that produces ATP from ADP in the presence of a proton gradient across the membrane which is generated by electron transport complexes of the respiratory chain. ATP synthase complex consist of a soluble F(1) head domain - the catalytic core - and a membrane F(1) domain - the membrane proton channel. These two domains are linked by a central stalk rotating inside the F(1) region and a stationary peripheral stalk. During catalysis, ATP synthesis in the catalytic domain of F(1) is coupled via a rotary mechanism of the central stalk subunits to proton translocation. In vivo, can only synthesize ATP although its ATP hydrolase activity can be activated artificially in vitro. Part of the complex F(0) domain. Part of the complex F(0) domain and the peripheric stalk, which acts as a stator to hold the catalytic alpha(3)beta(3) subcomplex and subunit a/ATP6 static relative to the rotary elements.</text>
</comment>
<keyword evidence="4 11" id="KW-0375">Hydrogen ion transport</keyword>
<comment type="subunit">
    <text evidence="10">Component of the ATP synthase complex composed at least of ATP5F1A/subunit alpha, ATP5F1B/subunit beta, ATP5MC1/subunit c (homooctomer), MT-ATP6/subunit a, MT-ATP8/subunit 8, ATP5ME/subunit e, ATP5MF/subunit f, ATP5MG/subunit g, ATP5MK/subunit k, ATP5MJ/subunit j, ATP5F1C/subunit gamma, ATP5F1D/subunit delta, ATP5F1E/subunit epsilon, ATP5PF/subunit F6, ATP5PB/subunit b, ATP5PD/subunit d, ATP5PO/subunit OSCP. ATP synthase complex consists of a soluble F(1) head domain (subunits alpha(3) and beta(3)) - the catalytic core - and a membrane F(0) domain - the membrane proton channel (subunits c, a, 8, e, f, g, k and j). These two domains are linked by a central stalk (subunits gamma, delta, and epsilon) rotating inside the F1 region and a stationary peripheral stalk (subunits F6, b, d, and OSCP).</text>
</comment>
<evidence type="ECO:0000313" key="12">
    <source>
        <dbReference type="Ensembl" id="ENSRFEP00010002240.1"/>
    </source>
</evidence>
<evidence type="ECO:0000256" key="5">
    <source>
        <dbReference type="ARBA" id="ARBA00022792"/>
    </source>
</evidence>
<reference evidence="13" key="3">
    <citation type="submission" date="2018-12" db="EMBL/GenBank/DDBJ databases">
        <title>G10K-VGP greater horseshoe bat female genome, primary haplotype.</title>
        <authorList>
            <person name="Teeling E."/>
            <person name="Myers G."/>
            <person name="Vernes S."/>
            <person name="Pippel M."/>
            <person name="Winkler S."/>
            <person name="Fedrigo O."/>
            <person name="Rhie A."/>
            <person name="Koren S."/>
            <person name="Phillippy A."/>
            <person name="Lewin H."/>
            <person name="Damas J."/>
            <person name="Howe K."/>
            <person name="Mountcastle J."/>
            <person name="Jarvis E.D."/>
        </authorList>
    </citation>
    <scope>NUCLEOTIDE SEQUENCE [LARGE SCALE GENOMIC DNA]</scope>
</reference>
<evidence type="ECO:0000256" key="8">
    <source>
        <dbReference type="ARBA" id="ARBA00023136"/>
    </source>
</evidence>
<dbReference type="Gene3D" id="1.20.5.2210">
    <property type="match status" value="1"/>
</dbReference>
<sequence length="143" mass="16142">MGSSLRNSSCSFILKLVSQDLCFLSKERHVIALETTSTISTIGLLIYVIRKYGTTVEPFADKLEQKSAQPEEVKQASIQHIQDATELEKSQQALVQKCHHLFDVHGNTAVALEVASWERLYKVHKEVKNRLCRIGCVNRNKST</sequence>
<evidence type="ECO:0000256" key="6">
    <source>
        <dbReference type="ARBA" id="ARBA00023065"/>
    </source>
</evidence>
<dbReference type="PANTHER" id="PTHR12733">
    <property type="entry name" value="MITOCHONDRIAL ATP SYNTHASE B CHAIN"/>
    <property type="match status" value="1"/>
</dbReference>
<keyword evidence="13" id="KW-1185">Reference proteome</keyword>
<keyword evidence="7 11" id="KW-0496">Mitochondrion</keyword>
<dbReference type="InParanoid" id="A0A671DRZ7"/>
<dbReference type="Proteomes" id="UP000472240">
    <property type="component" value="Chromosome 2"/>
</dbReference>
<evidence type="ECO:0000256" key="2">
    <source>
        <dbReference type="ARBA" id="ARBA00022448"/>
    </source>
</evidence>
<evidence type="ECO:0000256" key="3">
    <source>
        <dbReference type="ARBA" id="ARBA00022547"/>
    </source>
</evidence>
<dbReference type="GO" id="GO:0005743">
    <property type="term" value="C:mitochondrial inner membrane"/>
    <property type="evidence" value="ECO:0007669"/>
    <property type="project" value="UniProtKB-SubCell"/>
</dbReference>
<reference evidence="12 13" key="2">
    <citation type="journal article" date="2018" name="Annu Rev Anim Biosci">
        <title>Bat Biology, Genomes, and the Bat1K Project: To Generate Chromosome-Level Genomes for All Living Bat Species.</title>
        <authorList>
            <person name="Teeling E.C."/>
            <person name="Vernes S.C."/>
            <person name="Davalos L.M."/>
            <person name="Ray D.A."/>
            <person name="Gilbert M.T.P."/>
            <person name="Myers E."/>
        </authorList>
    </citation>
    <scope>NUCLEOTIDE SEQUENCE</scope>
</reference>
<proteinExistence type="inferred from homology"/>
<evidence type="ECO:0000313" key="13">
    <source>
        <dbReference type="Proteomes" id="UP000472240"/>
    </source>
</evidence>
<dbReference type="Pfam" id="PF05405">
    <property type="entry name" value="Mt_ATP-synt_B"/>
    <property type="match status" value="1"/>
</dbReference>
<reference evidence="12 13" key="1">
    <citation type="journal article" date="2015" name="Annu Rev Anim Biosci">
        <title>The Genome 10K Project: a way forward.</title>
        <authorList>
            <person name="Koepfli K.P."/>
            <person name="Paten B."/>
            <person name="O'Brien S.J."/>
            <person name="Koepfli K.P."/>
            <person name="Paten B."/>
            <person name="Antunes A."/>
            <person name="Belov K."/>
            <person name="Bustamante C."/>
            <person name="Castoe T.A."/>
            <person name="Clawson H."/>
            <person name="Crawford A.J."/>
            <person name="Diekhans M."/>
            <person name="Distel D."/>
            <person name="Durbin R."/>
            <person name="Earl D."/>
            <person name="Fujita M.K."/>
            <person name="Gamble T."/>
            <person name="Georges A."/>
            <person name="Gemmell N."/>
            <person name="Gilbert M.T."/>
            <person name="Graves J.M."/>
            <person name="Green R.E."/>
            <person name="Hickey G."/>
            <person name="Jarvis E.D."/>
            <person name="Johnson W."/>
            <person name="Komissarov A."/>
            <person name="Korf I."/>
            <person name="Kuhn R."/>
            <person name="Larkin D.M."/>
            <person name="Lewin H."/>
            <person name="Lopez J.V."/>
            <person name="Ma J."/>
            <person name="Marques-Bonet T."/>
            <person name="Miller W."/>
            <person name="Murphy R."/>
            <person name="Pevzner P."/>
            <person name="Shapiro B."/>
            <person name="Steiner C."/>
            <person name="Tamazian G."/>
            <person name="Venkatesh B."/>
            <person name="Wang J."/>
            <person name="Wayne R."/>
            <person name="Wiley E."/>
            <person name="Yang H."/>
            <person name="Zhang G."/>
            <person name="Haussler D."/>
            <person name="Ryder O."/>
            <person name="O'Brien S.J."/>
        </authorList>
    </citation>
    <scope>NUCLEOTIDE SEQUENCE</scope>
</reference>
<keyword evidence="3 11" id="KW-0138">CF(0)</keyword>
<dbReference type="SUPFAM" id="SSF161060">
    <property type="entry name" value="ATP synthase B chain-like"/>
    <property type="match status" value="1"/>
</dbReference>
<comment type="similarity">
    <text evidence="1 11">Belongs to the eukaryotic ATPase B chain family.</text>
</comment>
<dbReference type="GO" id="GO:0046933">
    <property type="term" value="F:proton-transporting ATP synthase activity, rotational mechanism"/>
    <property type="evidence" value="ECO:0007669"/>
    <property type="project" value="TreeGrafter"/>
</dbReference>
<evidence type="ECO:0000256" key="7">
    <source>
        <dbReference type="ARBA" id="ARBA00023128"/>
    </source>
</evidence>
<dbReference type="InterPro" id="IPR008688">
    <property type="entry name" value="ATP_synth_Bsub_B/MI25"/>
</dbReference>
<dbReference type="GeneTree" id="ENSGT00940000166009"/>
<evidence type="ECO:0000256" key="10">
    <source>
        <dbReference type="ARBA" id="ARBA00064647"/>
    </source>
</evidence>
<dbReference type="GO" id="GO:0045259">
    <property type="term" value="C:proton-transporting ATP synthase complex"/>
    <property type="evidence" value="ECO:0007669"/>
    <property type="project" value="UniProtKB-KW"/>
</dbReference>
<evidence type="ECO:0000256" key="4">
    <source>
        <dbReference type="ARBA" id="ARBA00022781"/>
    </source>
</evidence>